<protein>
    <recommendedName>
        <fullName evidence="5">DNA methylase N-4/N-6 domain-containing protein</fullName>
    </recommendedName>
</protein>
<keyword evidence="4" id="KW-1185">Reference proteome</keyword>
<dbReference type="InterPro" id="IPR029063">
    <property type="entry name" value="SAM-dependent_MTases_sf"/>
</dbReference>
<keyword evidence="1" id="KW-0489">Methyltransferase</keyword>
<reference evidence="3" key="1">
    <citation type="submission" date="2022-12" db="EMBL/GenBank/DDBJ databases">
        <title>New Phytohabitans aurantiacus sp. RD004123 nov., an actinomycete isolated from soil.</title>
        <authorList>
            <person name="Triningsih D.W."/>
            <person name="Harunari E."/>
            <person name="Igarashi Y."/>
        </authorList>
    </citation>
    <scope>NUCLEOTIDE SEQUENCE</scope>
    <source>
        <strain evidence="3">RD004123</strain>
    </source>
</reference>
<comment type="caution">
    <text evidence="3">The sequence shown here is derived from an EMBL/GenBank/DDBJ whole genome shotgun (WGS) entry which is preliminary data.</text>
</comment>
<organism evidence="3 4">
    <name type="scientific">Phytohabitans aurantiacus</name>
    <dbReference type="NCBI Taxonomy" id="3016789"/>
    <lineage>
        <taxon>Bacteria</taxon>
        <taxon>Bacillati</taxon>
        <taxon>Actinomycetota</taxon>
        <taxon>Actinomycetes</taxon>
        <taxon>Micromonosporales</taxon>
        <taxon>Micromonosporaceae</taxon>
    </lineage>
</organism>
<evidence type="ECO:0000256" key="1">
    <source>
        <dbReference type="ARBA" id="ARBA00022603"/>
    </source>
</evidence>
<accession>A0ABQ5QMW7</accession>
<dbReference type="Proteomes" id="UP001144280">
    <property type="component" value="Unassembled WGS sequence"/>
</dbReference>
<dbReference type="Gene3D" id="3.40.50.150">
    <property type="entry name" value="Vaccinia Virus protein VP39"/>
    <property type="match status" value="2"/>
</dbReference>
<gene>
    <name evidence="3" type="ORF">Pa4123_08690</name>
</gene>
<dbReference type="SUPFAM" id="SSF53335">
    <property type="entry name" value="S-adenosyl-L-methionine-dependent methyltransferases"/>
    <property type="match status" value="1"/>
</dbReference>
<proteinExistence type="predicted"/>
<name>A0ABQ5QMW7_9ACTN</name>
<evidence type="ECO:0000313" key="4">
    <source>
        <dbReference type="Proteomes" id="UP001144280"/>
    </source>
</evidence>
<evidence type="ECO:0000313" key="3">
    <source>
        <dbReference type="EMBL" id="GLH95597.1"/>
    </source>
</evidence>
<evidence type="ECO:0008006" key="5">
    <source>
        <dbReference type="Google" id="ProtNLM"/>
    </source>
</evidence>
<dbReference type="InterPro" id="IPR053943">
    <property type="entry name" value="RlmKL-like_Mtase_CS"/>
</dbReference>
<dbReference type="PROSITE" id="PS01261">
    <property type="entry name" value="UPF0020"/>
    <property type="match status" value="1"/>
</dbReference>
<dbReference type="EMBL" id="BSDI01000003">
    <property type="protein sequence ID" value="GLH95597.1"/>
    <property type="molecule type" value="Genomic_DNA"/>
</dbReference>
<keyword evidence="2" id="KW-0808">Transferase</keyword>
<sequence length="321" mass="35879">MLDPFCGTGTVLIEARRQNRRPLGGDLNPVAGLVTRARLASLDPDLWKTYRTALGTRIVEIELGAIATDGDLEALVPAYSQNCGWYHKSTLRELAVVWQAIRTIDHKYQHVAEMAFSGILRGVSSSRGSADRIADNVRPNTLFYRPVISRFLSNLAAYLEPYNRADTPACVDDSPIWVGTSERHLTNLATASVDLFVTQLPELGVADYLRSQRLTAMWFGWDIADYETDELGARFKRRRRGAAAEYLDPLERLFSQVARVVKDDGWGAIILGQRTDRIGLRQKICDALETGGFTVCATLDGARTRRAERPGRQTIVIVRRQ</sequence>
<evidence type="ECO:0000256" key="2">
    <source>
        <dbReference type="ARBA" id="ARBA00022679"/>
    </source>
</evidence>